<protein>
    <submittedName>
        <fullName evidence="2">Glycosyltransferase family 2 protein</fullName>
    </submittedName>
</protein>
<reference evidence="2" key="1">
    <citation type="submission" date="2022-05" db="EMBL/GenBank/DDBJ databases">
        <title>Complete genome sequence of toluene-degrading Gulosibacter sediminis strain ACHW.36C.</title>
        <authorList>
            <person name="Wai A.C."/>
            <person name="Lai G.K."/>
            <person name="Griffin S.D."/>
            <person name="Leung F.C."/>
        </authorList>
    </citation>
    <scope>NUCLEOTIDE SEQUENCE [LARGE SCALE GENOMIC DNA]</scope>
    <source>
        <strain evidence="2">ACHW.36C</strain>
    </source>
</reference>
<feature type="coiled-coil region" evidence="1">
    <location>
        <begin position="386"/>
        <end position="413"/>
    </location>
</feature>
<gene>
    <name evidence="2" type="ORF">M3M28_10125</name>
</gene>
<organism evidence="2">
    <name type="scientific">Gulosibacter sediminis</name>
    <dbReference type="NCBI Taxonomy" id="1729695"/>
    <lineage>
        <taxon>Bacteria</taxon>
        <taxon>Bacillati</taxon>
        <taxon>Actinomycetota</taxon>
        <taxon>Actinomycetes</taxon>
        <taxon>Micrococcales</taxon>
        <taxon>Microbacteriaceae</taxon>
        <taxon>Gulosibacter</taxon>
    </lineage>
</organism>
<proteinExistence type="predicted"/>
<accession>A0ABY4MVF6</accession>
<dbReference type="InterPro" id="IPR029044">
    <property type="entry name" value="Nucleotide-diphossugar_trans"/>
</dbReference>
<name>A0ABY4MVF6_9MICO</name>
<evidence type="ECO:0000256" key="1">
    <source>
        <dbReference type="SAM" id="Coils"/>
    </source>
</evidence>
<dbReference type="Gene3D" id="3.90.550.10">
    <property type="entry name" value="Spore Coat Polysaccharide Biosynthesis Protein SpsA, Chain A"/>
    <property type="match status" value="1"/>
</dbReference>
<keyword evidence="1" id="KW-0175">Coiled coil</keyword>
<evidence type="ECO:0000313" key="2">
    <source>
        <dbReference type="EMBL" id="UQN14402.1"/>
    </source>
</evidence>
<dbReference type="EMBL" id="CP097160">
    <property type="protein sequence ID" value="UQN14402.1"/>
    <property type="molecule type" value="Genomic_DNA"/>
</dbReference>
<dbReference type="SUPFAM" id="SSF53448">
    <property type="entry name" value="Nucleotide-diphospho-sugar transferases"/>
    <property type="match status" value="1"/>
</dbReference>
<dbReference type="Pfam" id="PF13704">
    <property type="entry name" value="Glyco_tranf_2_4"/>
    <property type="match status" value="1"/>
</dbReference>
<sequence>MPSSPEPVVVMTLMVRDEIDLIRTWLDYHLSQGFTQIIVTDNGSVDGTREVLGEYADAGRIELHDRLEQDKRQFEVVTGMARRASSEYGADWVLNSDADEFWVTENGEPVADALARLPEAKVSYPVQVVNMFGPVLESGFDITAAVWRDERSPEALHRVGLHAHPTQNLIHPGSDTVEVAQGNHFSSFEQADELPADIGLEVLHFPMRSWQQYRDRVRVGGEIYASSPDLHPSPRHHLMRDYRWDAVGILKMFYGARHPQGRRAEGFRQDTRLAERLTEAGVVPGEAVALGATESAELDERFSHLDAVVVALEDERAAALAEADARLLEAARHNELQQEAAGGLQARIDELMVEVAELQRHNALQHERIEELADWGDERELFLSRHEQMKERIRQLDKDLTRADGELEDFRNRTIVRIAEAAKSPVDRIKGLLR</sequence>